<dbReference type="GeneID" id="40382424"/>
<dbReference type="EMBL" id="JQFK01000001">
    <property type="protein sequence ID" value="KGK40781.1"/>
    <property type="molecule type" value="Genomic_DNA"/>
</dbReference>
<keyword evidence="1" id="KW-1133">Transmembrane helix</keyword>
<dbReference type="OrthoDB" id="188035at2759"/>
<evidence type="ECO:0000256" key="1">
    <source>
        <dbReference type="SAM" id="Phobius"/>
    </source>
</evidence>
<dbReference type="PIRSF" id="PIRSF026166">
    <property type="entry name" value="UCP026166"/>
    <property type="match status" value="1"/>
</dbReference>
<feature type="transmembrane region" description="Helical" evidence="1">
    <location>
        <begin position="101"/>
        <end position="121"/>
    </location>
</feature>
<sequence>MTEQDAVACSESSRMNSPRTHRIPNLLWKEVWLRYWFDIVLLFAIVLAKLAPDIARNGGILRGEVTIGYGAVFIIFLGSGLSMQTKELIKNILHWRAHVTVFILQFVITSAIIYIFANIIYRMQNPIISKWMLVGLIVTGCCPTTVSSNVVMTRNADGNVLLTLCEVFIGNLSGAVITPLLVQLLFRGDWAWANPANGSSVYSVFRNVMKQNLITVVLPLTIGQAIQNTNPEETKWFVRKFRVNIVGSVMLLMIMFSSFSTAFYQGSFEVATKKSILFLCVFNCFIYILFTVVCFIMARPIFIKCLFQKVPDDSTPKSYNFFYKVLRPFYYNRADTVSIMLCGGAKTAALGVSLITSQYGVNNPHLGELLVPLVLYQALQVITAGLLTPLMKHWVHSDTDFYLPREQLLDEEHTSDIYNSFSDNNNNTYNYS</sequence>
<proteinExistence type="predicted"/>
<dbReference type="InterPro" id="IPR038770">
    <property type="entry name" value="Na+/solute_symporter_sf"/>
</dbReference>
<dbReference type="PANTHER" id="PTHR18640">
    <property type="entry name" value="SOLUTE CARRIER FAMILY 10 MEMBER 7"/>
    <property type="match status" value="1"/>
</dbReference>
<dbReference type="RefSeq" id="XP_029320190.1">
    <property type="nucleotide sequence ID" value="XM_029464331.1"/>
</dbReference>
<gene>
    <name evidence="2" type="ORF">C5L36_0A12880</name>
    <name evidence="3" type="ORF">JL09_g255</name>
</gene>
<keyword evidence="1" id="KW-0812">Transmembrane</keyword>
<dbReference type="GO" id="GO:0005886">
    <property type="term" value="C:plasma membrane"/>
    <property type="evidence" value="ECO:0007669"/>
    <property type="project" value="TreeGrafter"/>
</dbReference>
<dbReference type="Gene3D" id="1.20.1530.20">
    <property type="match status" value="1"/>
</dbReference>
<keyword evidence="1" id="KW-0472">Membrane</keyword>
<feature type="transmembrane region" description="Helical" evidence="1">
    <location>
        <begin position="133"/>
        <end position="152"/>
    </location>
</feature>
<dbReference type="HOGENOM" id="CLU_039013_3_1_1"/>
<accession>A0A099P9S4</accession>
<dbReference type="Proteomes" id="UP000029867">
    <property type="component" value="Unassembled WGS sequence"/>
</dbReference>
<feature type="transmembrane region" description="Helical" evidence="1">
    <location>
        <begin position="158"/>
        <end position="182"/>
    </location>
</feature>
<evidence type="ECO:0000313" key="2">
    <source>
        <dbReference type="EMBL" id="AWU74713.1"/>
    </source>
</evidence>
<evidence type="ECO:0000313" key="4">
    <source>
        <dbReference type="Proteomes" id="UP000029867"/>
    </source>
</evidence>
<dbReference type="eggNOG" id="KOG4821">
    <property type="taxonomic scope" value="Eukaryota"/>
</dbReference>
<feature type="transmembrane region" description="Helical" evidence="1">
    <location>
        <begin position="32"/>
        <end position="51"/>
    </location>
</feature>
<dbReference type="VEuPathDB" id="FungiDB:C5L36_0A12880"/>
<feature type="transmembrane region" description="Helical" evidence="1">
    <location>
        <begin position="63"/>
        <end position="81"/>
    </location>
</feature>
<protein>
    <recommendedName>
        <fullName evidence="6">Sodium/bile acid cotransporter 7</fullName>
    </recommendedName>
</protein>
<dbReference type="InterPro" id="IPR016833">
    <property type="entry name" value="Put_Na-Bile_cotransptr"/>
</dbReference>
<dbReference type="KEGG" id="pkz:C5L36_0A12880"/>
<feature type="transmembrane region" description="Helical" evidence="1">
    <location>
        <begin position="276"/>
        <end position="298"/>
    </location>
</feature>
<name>A0A099P9S4_PICKU</name>
<evidence type="ECO:0000313" key="5">
    <source>
        <dbReference type="Proteomes" id="UP000249293"/>
    </source>
</evidence>
<reference evidence="3" key="2">
    <citation type="submission" date="2014-08" db="EMBL/GenBank/DDBJ databases">
        <title>Exploiting Issatchenkia orientalis SD108 for Succinic Acid Production.</title>
        <authorList>
            <person name="Xiao H."/>
            <person name="Shao Z."/>
            <person name="Jiang Y."/>
            <person name="Dole S."/>
            <person name="Zhao H."/>
        </authorList>
    </citation>
    <scope>NUCLEOTIDE SEQUENCE [LARGE SCALE GENOMIC DNA]</scope>
    <source>
        <strain evidence="3">SD108</strain>
    </source>
</reference>
<reference evidence="2 5" key="3">
    <citation type="submission" date="2018-06" db="EMBL/GenBank/DDBJ databases">
        <title>Population genomics shows no distinction between pathogenic Candida krusei and environmental Pichia kudriavzevii: One species, four names.</title>
        <authorList>
            <person name="Douglass A.P."/>
            <person name="Offei B."/>
            <person name="Braun-Galleani S."/>
            <person name="Coughlan A.Y."/>
            <person name="Martos A."/>
            <person name="Ortiz-Merino R.A."/>
            <person name="Byrne K.P."/>
            <person name="Wolfe K.H."/>
        </authorList>
    </citation>
    <scope>NUCLEOTIDE SEQUENCE [LARGE SCALE GENOMIC DNA]</scope>
    <source>
        <strain evidence="2 5">CBS573</strain>
    </source>
</reference>
<dbReference type="EMBL" id="CP028773">
    <property type="protein sequence ID" value="AWU74713.1"/>
    <property type="molecule type" value="Genomic_DNA"/>
</dbReference>
<dbReference type="AlphaFoldDB" id="A0A099P9S4"/>
<evidence type="ECO:0008006" key="6">
    <source>
        <dbReference type="Google" id="ProtNLM"/>
    </source>
</evidence>
<feature type="transmembrane region" description="Helical" evidence="1">
    <location>
        <begin position="243"/>
        <end position="264"/>
    </location>
</feature>
<organism evidence="3 4">
    <name type="scientific">Pichia kudriavzevii</name>
    <name type="common">Yeast</name>
    <name type="synonym">Issatchenkia orientalis</name>
    <dbReference type="NCBI Taxonomy" id="4909"/>
    <lineage>
        <taxon>Eukaryota</taxon>
        <taxon>Fungi</taxon>
        <taxon>Dikarya</taxon>
        <taxon>Ascomycota</taxon>
        <taxon>Saccharomycotina</taxon>
        <taxon>Pichiomycetes</taxon>
        <taxon>Pichiales</taxon>
        <taxon>Pichiaceae</taxon>
        <taxon>Pichia</taxon>
    </lineage>
</organism>
<dbReference type="Proteomes" id="UP000249293">
    <property type="component" value="Chromosome 1"/>
</dbReference>
<dbReference type="Pfam" id="PF13593">
    <property type="entry name" value="SBF_like"/>
    <property type="match status" value="1"/>
</dbReference>
<dbReference type="PANTHER" id="PTHR18640:SF5">
    <property type="entry name" value="SODIUM_BILE ACID COTRANSPORTER 7"/>
    <property type="match status" value="1"/>
</dbReference>
<keyword evidence="5" id="KW-1185">Reference proteome</keyword>
<evidence type="ECO:0000313" key="3">
    <source>
        <dbReference type="EMBL" id="KGK40781.1"/>
    </source>
</evidence>
<reference evidence="4" key="1">
    <citation type="journal article" date="2014" name="Microb. Cell Fact.">
        <title>Exploiting Issatchenkia orientalis SD108 for succinic acid production.</title>
        <authorList>
            <person name="Xiao H."/>
            <person name="Shao Z."/>
            <person name="Jiang Y."/>
            <person name="Dole S."/>
            <person name="Zhao H."/>
        </authorList>
    </citation>
    <scope>NUCLEOTIDE SEQUENCE [LARGE SCALE GENOMIC DNA]</scope>
    <source>
        <strain evidence="4">SD108</strain>
    </source>
</reference>